<dbReference type="Pfam" id="PF02962">
    <property type="entry name" value="CHMI"/>
    <property type="match status" value="1"/>
</dbReference>
<dbReference type="PANTHER" id="PTHR37950">
    <property type="entry name" value="4-HYDROXYPHENYLACETATE CATABOLISM PROTEIN"/>
    <property type="match status" value="1"/>
</dbReference>
<dbReference type="SUPFAM" id="SSF55331">
    <property type="entry name" value="Tautomerase/MIF"/>
    <property type="match status" value="1"/>
</dbReference>
<name>A0A3A3GDU2_PANTH</name>
<dbReference type="InterPro" id="IPR014347">
    <property type="entry name" value="Tautomerase/MIF_sf"/>
</dbReference>
<comment type="caution">
    <text evidence="1">The sequence shown here is derived from an EMBL/GenBank/DDBJ whole genome shotgun (WGS) entry which is preliminary data.</text>
</comment>
<evidence type="ECO:0000313" key="1">
    <source>
        <dbReference type="EMBL" id="RJG22003.1"/>
    </source>
</evidence>
<dbReference type="OrthoDB" id="9814215at2"/>
<accession>A0A3A3GDU2</accession>
<dbReference type="PANTHER" id="PTHR37950:SF1">
    <property type="entry name" value="4-HYDROXYPHENYLACETATE CATABOLISM PROTEIN"/>
    <property type="match status" value="1"/>
</dbReference>
<keyword evidence="1" id="KW-0413">Isomerase</keyword>
<dbReference type="EMBL" id="QYZD01000019">
    <property type="protein sequence ID" value="RJG22003.1"/>
    <property type="molecule type" value="Genomic_DNA"/>
</dbReference>
<protein>
    <submittedName>
        <fullName evidence="1">5-carboxymethyl-2-hydroxymuconate Delta-isomerase</fullName>
    </submittedName>
</protein>
<dbReference type="Proteomes" id="UP000266177">
    <property type="component" value="Unassembled WGS sequence"/>
</dbReference>
<dbReference type="GO" id="GO:0008704">
    <property type="term" value="F:5-carboxymethyl-2-hydroxymuconate delta-isomerase activity"/>
    <property type="evidence" value="ECO:0007669"/>
    <property type="project" value="InterPro"/>
</dbReference>
<dbReference type="AlphaFoldDB" id="A0A3A3GDU2"/>
<organism evidence="1 2">
    <name type="scientific">Paenibacillus thiaminolyticus</name>
    <name type="common">Bacillus thiaminolyticus</name>
    <dbReference type="NCBI Taxonomy" id="49283"/>
    <lineage>
        <taxon>Bacteria</taxon>
        <taxon>Bacillati</taxon>
        <taxon>Bacillota</taxon>
        <taxon>Bacilli</taxon>
        <taxon>Bacillales</taxon>
        <taxon>Paenibacillaceae</taxon>
        <taxon>Paenibacillus</taxon>
    </lineage>
</organism>
<proteinExistence type="predicted"/>
<reference evidence="1 2" key="1">
    <citation type="submission" date="2018-09" db="EMBL/GenBank/DDBJ databases">
        <title>Paenibacillus SK2017-BO5.</title>
        <authorList>
            <person name="Piskunova J.V."/>
            <person name="Dubiley S.A."/>
            <person name="Severinov K.V."/>
        </authorList>
    </citation>
    <scope>NUCLEOTIDE SEQUENCE [LARGE SCALE GENOMIC DNA]</scope>
    <source>
        <strain evidence="1 2">BO5</strain>
    </source>
</reference>
<dbReference type="Gene3D" id="3.30.429.10">
    <property type="entry name" value="Macrophage Migration Inhibitory Factor"/>
    <property type="match status" value="1"/>
</dbReference>
<gene>
    <name evidence="1" type="ORF">DQX05_19295</name>
</gene>
<evidence type="ECO:0000313" key="2">
    <source>
        <dbReference type="Proteomes" id="UP000266177"/>
    </source>
</evidence>
<dbReference type="CDD" id="cd00580">
    <property type="entry name" value="CHMI"/>
    <property type="match status" value="1"/>
</dbReference>
<dbReference type="RefSeq" id="WP_119795119.1">
    <property type="nucleotide sequence ID" value="NZ_QYZD01000019.1"/>
</dbReference>
<sequence>MPHIIVEYTSNIKEVANIPSLLQTIHHVLLARRDSFPIGGIRSRAIELHDYLVADGAEDDAFVHITLKIGSGRSEQVKRNTCDALFDAIKTHFAPLFDQRYLALSLELAEFSEVGTYKHNNIHARYAT</sequence>
<dbReference type="InterPro" id="IPR004220">
    <property type="entry name" value="5-COMe_2-OHmuconate_Isoase"/>
</dbReference>